<dbReference type="RefSeq" id="WP_082384285.1">
    <property type="nucleotide sequence ID" value="NZ_CP032683.1"/>
</dbReference>
<feature type="region of interest" description="Disordered" evidence="1">
    <location>
        <begin position="61"/>
        <end position="80"/>
    </location>
</feature>
<dbReference type="CDD" id="cd00146">
    <property type="entry name" value="PKD"/>
    <property type="match status" value="5"/>
</dbReference>
<feature type="domain" description="PKD" evidence="2">
    <location>
        <begin position="310"/>
        <end position="346"/>
    </location>
</feature>
<dbReference type="Proteomes" id="UP000053087">
    <property type="component" value="Chromosome"/>
</dbReference>
<dbReference type="InterPro" id="IPR022409">
    <property type="entry name" value="PKD/Chitinase_dom"/>
</dbReference>
<reference evidence="4 6" key="3">
    <citation type="journal article" date="2020" name="Biotechnol. Biofuels">
        <title>New insights from the biogas microbiome by comprehensive genome-resolved metagenomics of nearly 1600 species originating from multiple anaerobic digesters.</title>
        <authorList>
            <person name="Campanaro S."/>
            <person name="Treu L."/>
            <person name="Rodriguez-R L.M."/>
            <person name="Kovalovszki A."/>
            <person name="Ziels R.M."/>
            <person name="Maus I."/>
            <person name="Zhu X."/>
            <person name="Kougias P.G."/>
            <person name="Basile A."/>
            <person name="Luo G."/>
            <person name="Schluter A."/>
            <person name="Konstantinidis K.T."/>
            <person name="Angelidaki I."/>
        </authorList>
    </citation>
    <scope>NUCLEOTIDE SEQUENCE [LARGE SCALE GENOMIC DNA]</scope>
    <source>
        <strain evidence="4">AS22ysBPME_46</strain>
    </source>
</reference>
<evidence type="ECO:0000313" key="3">
    <source>
        <dbReference type="EMBL" id="AYK15529.1"/>
    </source>
</evidence>
<feature type="region of interest" description="Disordered" evidence="1">
    <location>
        <begin position="779"/>
        <end position="877"/>
    </location>
</feature>
<name>A0A660HTS9_9EURY</name>
<dbReference type="PROSITE" id="PS50093">
    <property type="entry name" value="PKD"/>
    <property type="match status" value="5"/>
</dbReference>
<feature type="compositionally biased region" description="Low complexity" evidence="1">
    <location>
        <begin position="797"/>
        <end position="877"/>
    </location>
</feature>
<feature type="region of interest" description="Disordered" evidence="1">
    <location>
        <begin position="570"/>
        <end position="604"/>
    </location>
</feature>
<evidence type="ECO:0000256" key="1">
    <source>
        <dbReference type="SAM" id="MobiDB-lite"/>
    </source>
</evidence>
<dbReference type="Proteomes" id="UP000585579">
    <property type="component" value="Unassembled WGS sequence"/>
</dbReference>
<dbReference type="InterPro" id="IPR013783">
    <property type="entry name" value="Ig-like_fold"/>
</dbReference>
<dbReference type="GeneID" id="85890562"/>
<feature type="domain" description="PKD" evidence="2">
    <location>
        <begin position="225"/>
        <end position="271"/>
    </location>
</feature>
<dbReference type="PANTHER" id="PTHR36842">
    <property type="entry name" value="PROTEIN TOLB HOMOLOG"/>
    <property type="match status" value="1"/>
</dbReference>
<dbReference type="FunFam" id="2.60.40.10:FF:000270">
    <property type="entry name" value="Cell surface protein"/>
    <property type="match status" value="5"/>
</dbReference>
<feature type="region of interest" description="Disordered" evidence="1">
    <location>
        <begin position="373"/>
        <end position="394"/>
    </location>
</feature>
<dbReference type="EMBL" id="JAAYQL010000072">
    <property type="protein sequence ID" value="NLK33487.1"/>
    <property type="molecule type" value="Genomic_DNA"/>
</dbReference>
<dbReference type="EMBL" id="CP032683">
    <property type="protein sequence ID" value="AYK15529.1"/>
    <property type="molecule type" value="Genomic_DNA"/>
</dbReference>
<feature type="domain" description="PKD" evidence="2">
    <location>
        <begin position="657"/>
        <end position="709"/>
    </location>
</feature>
<dbReference type="InterPro" id="IPR000601">
    <property type="entry name" value="PKD_dom"/>
</dbReference>
<feature type="region of interest" description="Disordered" evidence="1">
    <location>
        <begin position="120"/>
        <end position="148"/>
    </location>
</feature>
<dbReference type="KEGG" id="mfz:AOB57_010340"/>
<dbReference type="SMART" id="SM00089">
    <property type="entry name" value="PKD"/>
    <property type="match status" value="5"/>
</dbReference>
<dbReference type="InterPro" id="IPR035986">
    <property type="entry name" value="PKD_dom_sf"/>
</dbReference>
<dbReference type="Gene3D" id="2.60.40.10">
    <property type="entry name" value="Immunoglobulins"/>
    <property type="match status" value="5"/>
</dbReference>
<feature type="compositionally biased region" description="Low complexity" evidence="1">
    <location>
        <begin position="376"/>
        <end position="388"/>
    </location>
</feature>
<evidence type="ECO:0000313" key="4">
    <source>
        <dbReference type="EMBL" id="NLK33487.1"/>
    </source>
</evidence>
<dbReference type="SUPFAM" id="SSF49299">
    <property type="entry name" value="PKD domain"/>
    <property type="match status" value="5"/>
</dbReference>
<feature type="compositionally biased region" description="Polar residues" evidence="1">
    <location>
        <begin position="122"/>
        <end position="131"/>
    </location>
</feature>
<dbReference type="AlphaFoldDB" id="A0A660HTS9"/>
<organism evidence="3 5">
    <name type="scientific">Methanosarcina flavescens</name>
    <dbReference type="NCBI Taxonomy" id="1715806"/>
    <lineage>
        <taxon>Archaea</taxon>
        <taxon>Methanobacteriati</taxon>
        <taxon>Methanobacteriota</taxon>
        <taxon>Stenosarchaea group</taxon>
        <taxon>Methanomicrobia</taxon>
        <taxon>Methanosarcinales</taxon>
        <taxon>Methanosarcinaceae</taxon>
        <taxon>Methanosarcina</taxon>
    </lineage>
</organism>
<proteinExistence type="predicted"/>
<sequence>MKSVNKILLCMVVFSFFTFSTFPSFTDTSASFTDAKNVNAEIRTGVWESLEELVGAPDLNLTGGRDGLQENDFGPIGDSNSRNYSESVAVNFSENPSSIHNESSAEFTNQTDNLPIEANETIDPTNQTSDINLTNNTNFTNSTDLINNSTDTQRTVSLEEASINTGSLGPSSGGSGGGSRGGGGSGGSDEDDGVLPDAGFSSSVTEGYAPLAVQFTDLSQNATEWNWDFGDGASSSEQNPAHIYPTAGTYTVTLEASNANGTDSESAEITVLETPEVVLPPVAGFTSSITTGPAPFSVQFTDLSQNATEWNWDFGDGASSSEQNPAHTYSAPGTYSVTLTVKNTAGEDSEKKAGYIKVGAASSVTLTDLTLDGENSSGATTGSGAFTTNPEDSFGQIGVRDENGIFFNMPSSGGPLGKISIPLQVGVNNFSLVADGVYPGNEYYGAVLFLNGFSASPLIAIYNSNGGTGAFSVQPAGTEITGSAEGGSSSVKAPGSSFYVTPDGTKIEVVSFVVDSKKGLTDEISGENFGANGVPDTVAKLSLIVTPSVTVPLASFSASSLSGTAPLQVSFTDSSTGSPTSWNWDFGDGASSTEQNPTHTYSTPGTYTATLTASNGNGTSSTSAVITVLQPVLPVADFSSSVSSGNAPLAVQFTDLSQNAAAWNWDFGDGSSSTEQNPSHIYSTAGDYTISLTASNANGTDSKSSTITVLRQPVPPVADFSSSVTEGYAPLAVQFTDLSQNAAEWSWDFGDGASSSEQSPSHTYSAAGSYTVTLTVSNADGTDSKTGGISVAEKPADNSSNDTAADSSGDSSSTGSSGNDGSEDSSGNDGSEDSSGNDGSEDSSGNDGFEDSSGNDGSEDSSGNDSFEDSSGNESSA</sequence>
<feature type="compositionally biased region" description="Low complexity" evidence="1">
    <location>
        <begin position="132"/>
        <end position="143"/>
    </location>
</feature>
<dbReference type="OrthoDB" id="103676at2157"/>
<accession>A0A660HTS9</accession>
<protein>
    <submittedName>
        <fullName evidence="3">PKD domain-containing protein</fullName>
    </submittedName>
</protein>
<dbReference type="PANTHER" id="PTHR36842:SF1">
    <property type="entry name" value="PROTEIN TOLB"/>
    <property type="match status" value="1"/>
</dbReference>
<evidence type="ECO:0000313" key="5">
    <source>
        <dbReference type="Proteomes" id="UP000053087"/>
    </source>
</evidence>
<gene>
    <name evidence="3" type="ORF">AOB57_010340</name>
    <name evidence="4" type="ORF">GX302_11880</name>
</gene>
<reference evidence="3" key="2">
    <citation type="submission" date="2018-10" db="EMBL/GenBank/DDBJ databases">
        <authorList>
            <person name="Fischer M.A."/>
            <person name="Kern T."/>
            <person name="Deppenmeier U."/>
            <person name="Schmitz R.A."/>
            <person name="Rother M."/>
        </authorList>
    </citation>
    <scope>NUCLEOTIDE SEQUENCE</scope>
    <source>
        <strain evidence="3">E03.2</strain>
    </source>
</reference>
<feature type="domain" description="PKD" evidence="2">
    <location>
        <begin position="552"/>
        <end position="635"/>
    </location>
</feature>
<evidence type="ECO:0000259" key="2">
    <source>
        <dbReference type="PROSITE" id="PS50093"/>
    </source>
</evidence>
<evidence type="ECO:0000313" key="6">
    <source>
        <dbReference type="Proteomes" id="UP000585579"/>
    </source>
</evidence>
<feature type="region of interest" description="Disordered" evidence="1">
    <location>
        <begin position="162"/>
        <end position="201"/>
    </location>
</feature>
<feature type="compositionally biased region" description="Gly residues" evidence="1">
    <location>
        <begin position="171"/>
        <end position="187"/>
    </location>
</feature>
<feature type="compositionally biased region" description="Polar residues" evidence="1">
    <location>
        <begin position="570"/>
        <end position="583"/>
    </location>
</feature>
<feature type="domain" description="PKD" evidence="2">
    <location>
        <begin position="745"/>
        <end position="791"/>
    </location>
</feature>
<reference evidence="3 5" key="1">
    <citation type="journal article" date="2016" name="Int. J. Syst. Evol. Microbiol.">
        <title>Methanosarcina flavescens sp. nov., a methanogenic archaeon isolated from a full-scale anaerobic digester.</title>
        <authorList>
            <person name="Kern T."/>
            <person name="Fischer M.A."/>
            <person name="Deppenmeier U."/>
            <person name="Schmitz R.A."/>
            <person name="Rother M."/>
        </authorList>
    </citation>
    <scope>NUCLEOTIDE SEQUENCE [LARGE SCALE GENOMIC DNA]</scope>
    <source>
        <strain evidence="3 5">E03.2</strain>
    </source>
</reference>
<keyword evidence="5" id="KW-1185">Reference proteome</keyword>
<feature type="compositionally biased region" description="Polar residues" evidence="1">
    <location>
        <begin position="590"/>
        <end position="604"/>
    </location>
</feature>
<dbReference type="Pfam" id="PF18911">
    <property type="entry name" value="PKD_4"/>
    <property type="match status" value="5"/>
</dbReference>